<gene>
    <name evidence="1" type="ORF">IX39_02275</name>
</gene>
<dbReference type="eggNOG" id="ENOG502ZZTI">
    <property type="taxonomic scope" value="Bacteria"/>
</dbReference>
<dbReference type="Proteomes" id="UP000028713">
    <property type="component" value="Unassembled WGS sequence"/>
</dbReference>
<dbReference type="EMBL" id="JPRP01000001">
    <property type="protein sequence ID" value="KFE99513.1"/>
    <property type="molecule type" value="Genomic_DNA"/>
</dbReference>
<sequence length="75" mass="8846">MDTNVEILKRKIESFTPELIDAFTKIVDNLETVQQSAIPQFHLDEVLYRLEFHSENPKTKLDFFENMNDLEKNCA</sequence>
<organism evidence="1 2">
    <name type="scientific">Chryseobacterium formosense</name>
    <dbReference type="NCBI Taxonomy" id="236814"/>
    <lineage>
        <taxon>Bacteria</taxon>
        <taxon>Pseudomonadati</taxon>
        <taxon>Bacteroidota</taxon>
        <taxon>Flavobacteriia</taxon>
        <taxon>Flavobacteriales</taxon>
        <taxon>Weeksellaceae</taxon>
        <taxon>Chryseobacterium group</taxon>
        <taxon>Chryseobacterium</taxon>
    </lineage>
</organism>
<comment type="caution">
    <text evidence="1">The sequence shown here is derived from an EMBL/GenBank/DDBJ whole genome shotgun (WGS) entry which is preliminary data.</text>
</comment>
<reference evidence="1 2" key="1">
    <citation type="submission" date="2014-07" db="EMBL/GenBank/DDBJ databases">
        <title>Genome of Chryseobacterium formosense LMG 24722.</title>
        <authorList>
            <person name="Pipes S.E."/>
            <person name="Stropko S.J."/>
            <person name="Newman J.D."/>
        </authorList>
    </citation>
    <scope>NUCLEOTIDE SEQUENCE [LARGE SCALE GENOMIC DNA]</scope>
    <source>
        <strain evidence="1 2">LMG 24722</strain>
    </source>
</reference>
<accession>A0A085Z500</accession>
<evidence type="ECO:0000313" key="1">
    <source>
        <dbReference type="EMBL" id="KFE99513.1"/>
    </source>
</evidence>
<dbReference type="RefSeq" id="WP_034673087.1">
    <property type="nucleotide sequence ID" value="NZ_FPAP01000004.1"/>
</dbReference>
<keyword evidence="2" id="KW-1185">Reference proteome</keyword>
<protein>
    <submittedName>
        <fullName evidence="1">Uncharacterized protein</fullName>
    </submittedName>
</protein>
<proteinExistence type="predicted"/>
<name>A0A085Z500_9FLAO</name>
<dbReference type="OrthoDB" id="1264612at2"/>
<dbReference type="STRING" id="236814.IX39_02275"/>
<evidence type="ECO:0000313" key="2">
    <source>
        <dbReference type="Proteomes" id="UP000028713"/>
    </source>
</evidence>
<dbReference type="AlphaFoldDB" id="A0A085Z500"/>